<dbReference type="EnsemblPlants" id="Pp3c23_21650V3.1">
    <property type="protein sequence ID" value="Pp3c23_21650V3.1"/>
    <property type="gene ID" value="Pp3c23_21650"/>
</dbReference>
<dbReference type="Gramene" id="Pp3c23_21650V3.1">
    <property type="protein sequence ID" value="Pp3c23_21650V3.1"/>
    <property type="gene ID" value="Pp3c23_21650"/>
</dbReference>
<dbReference type="OrthoDB" id="1902802at2759"/>
<name>A0A2K1IKA9_PHYPA</name>
<dbReference type="Gramene" id="Pp3c23_21650V3.5">
    <property type="protein sequence ID" value="Pp3c23_21650V3.5"/>
    <property type="gene ID" value="Pp3c23_21650"/>
</dbReference>
<reference evidence="2 4" key="1">
    <citation type="journal article" date="2008" name="Science">
        <title>The Physcomitrella genome reveals evolutionary insights into the conquest of land by plants.</title>
        <authorList>
            <person name="Rensing S."/>
            <person name="Lang D."/>
            <person name="Zimmer A."/>
            <person name="Terry A."/>
            <person name="Salamov A."/>
            <person name="Shapiro H."/>
            <person name="Nishiyama T."/>
            <person name="Perroud P.-F."/>
            <person name="Lindquist E."/>
            <person name="Kamisugi Y."/>
            <person name="Tanahashi T."/>
            <person name="Sakakibara K."/>
            <person name="Fujita T."/>
            <person name="Oishi K."/>
            <person name="Shin-I T."/>
            <person name="Kuroki Y."/>
            <person name="Toyoda A."/>
            <person name="Suzuki Y."/>
            <person name="Hashimoto A."/>
            <person name="Yamaguchi K."/>
            <person name="Sugano A."/>
            <person name="Kohara Y."/>
            <person name="Fujiyama A."/>
            <person name="Anterola A."/>
            <person name="Aoki S."/>
            <person name="Ashton N."/>
            <person name="Barbazuk W.B."/>
            <person name="Barker E."/>
            <person name="Bennetzen J."/>
            <person name="Bezanilla M."/>
            <person name="Blankenship R."/>
            <person name="Cho S.H."/>
            <person name="Dutcher S."/>
            <person name="Estelle M."/>
            <person name="Fawcett J.A."/>
            <person name="Gundlach H."/>
            <person name="Hanada K."/>
            <person name="Heyl A."/>
            <person name="Hicks K.A."/>
            <person name="Hugh J."/>
            <person name="Lohr M."/>
            <person name="Mayer K."/>
            <person name="Melkozernov A."/>
            <person name="Murata T."/>
            <person name="Nelson D."/>
            <person name="Pils B."/>
            <person name="Prigge M."/>
            <person name="Reiss B."/>
            <person name="Renner T."/>
            <person name="Rombauts S."/>
            <person name="Rushton P."/>
            <person name="Sanderfoot A."/>
            <person name="Schween G."/>
            <person name="Shiu S.-H."/>
            <person name="Stueber K."/>
            <person name="Theodoulou F.L."/>
            <person name="Tu H."/>
            <person name="Van de Peer Y."/>
            <person name="Verrier P.J."/>
            <person name="Waters E."/>
            <person name="Wood A."/>
            <person name="Yang L."/>
            <person name="Cove D."/>
            <person name="Cuming A."/>
            <person name="Hasebe M."/>
            <person name="Lucas S."/>
            <person name="Mishler D.B."/>
            <person name="Reski R."/>
            <person name="Grigoriev I."/>
            <person name="Quatrano R.S."/>
            <person name="Boore J.L."/>
        </authorList>
    </citation>
    <scope>NUCLEOTIDE SEQUENCE [LARGE SCALE GENOMIC DNA]</scope>
    <source>
        <strain evidence="3 4">cv. Gransden 2004</strain>
    </source>
</reference>
<keyword evidence="1" id="KW-1133">Transmembrane helix</keyword>
<protein>
    <submittedName>
        <fullName evidence="2 3">Uncharacterized protein</fullName>
    </submittedName>
</protein>
<keyword evidence="1" id="KW-0812">Transmembrane</keyword>
<proteinExistence type="predicted"/>
<reference evidence="3" key="3">
    <citation type="submission" date="2020-12" db="UniProtKB">
        <authorList>
            <consortium name="EnsemblPlants"/>
        </authorList>
    </citation>
    <scope>IDENTIFICATION</scope>
</reference>
<evidence type="ECO:0000313" key="2">
    <source>
        <dbReference type="EMBL" id="PNR29703.1"/>
    </source>
</evidence>
<keyword evidence="4" id="KW-1185">Reference proteome</keyword>
<sequence length="340" mass="39464">MNNNPHFVSMKVTNDLIVASRIYIALSVVFFLYICYLRMLERCALIATVLQIYRTFPERVSSFFEFISLSFRAALWITLIDYCGEENCKRYYESELVALCRLRFCNCLKSGLYFTKGEELPFACTDRYRAQSIRPCTRSLHRFDEDYSPLASRELGFLRDYINMLRSSTGKGVKIHYDEHSDFTTECQQVFKQITQLIRFKEGFSELLVPRRRELLAPVRIWDKGVILPGAWIMCTTDYHLVFQDVDADLSMCEVLTKSGKKIYKCVFPNRLFDLERMLAGLIPVVKHENFGLVSSGWSFWGINILHSSTFDELFQYLLSGREVFVTKLPGGDRATLVLG</sequence>
<keyword evidence="1" id="KW-0472">Membrane</keyword>
<dbReference type="Gramene" id="Pp3c23_21650V3.2">
    <property type="protein sequence ID" value="Pp3c23_21650V3.2"/>
    <property type="gene ID" value="Pp3c23_21650"/>
</dbReference>
<dbReference type="EnsemblPlants" id="Pp3c23_21650V3.3">
    <property type="protein sequence ID" value="Pp3c23_21650V3.3"/>
    <property type="gene ID" value="Pp3c23_21650"/>
</dbReference>
<dbReference type="EnsemblPlants" id="Pp3c23_21650V3.4">
    <property type="protein sequence ID" value="Pp3c23_21650V3.4"/>
    <property type="gene ID" value="Pp3c23_21650"/>
</dbReference>
<dbReference type="Proteomes" id="UP000006727">
    <property type="component" value="Chromosome 23"/>
</dbReference>
<evidence type="ECO:0000313" key="4">
    <source>
        <dbReference type="Proteomes" id="UP000006727"/>
    </source>
</evidence>
<evidence type="ECO:0000313" key="3">
    <source>
        <dbReference type="EnsemblPlants" id="Pp3c23_21650V3.1"/>
    </source>
</evidence>
<dbReference type="Gramene" id="Pp3c23_21650V3.3">
    <property type="protein sequence ID" value="Pp3c23_21650V3.3"/>
    <property type="gene ID" value="Pp3c23_21650"/>
</dbReference>
<organism evidence="2">
    <name type="scientific">Physcomitrium patens</name>
    <name type="common">Spreading-leaved earth moss</name>
    <name type="synonym">Physcomitrella patens</name>
    <dbReference type="NCBI Taxonomy" id="3218"/>
    <lineage>
        <taxon>Eukaryota</taxon>
        <taxon>Viridiplantae</taxon>
        <taxon>Streptophyta</taxon>
        <taxon>Embryophyta</taxon>
        <taxon>Bryophyta</taxon>
        <taxon>Bryophytina</taxon>
        <taxon>Bryopsida</taxon>
        <taxon>Funariidae</taxon>
        <taxon>Funariales</taxon>
        <taxon>Funariaceae</taxon>
        <taxon>Physcomitrium</taxon>
    </lineage>
</organism>
<gene>
    <name evidence="3" type="primary">LOC112275678</name>
    <name evidence="2" type="ORF">PHYPA_028397</name>
</gene>
<dbReference type="AlphaFoldDB" id="A0A2K1IKA9"/>
<dbReference type="EnsemblPlants" id="Pp3c23_21650V3.5">
    <property type="protein sequence ID" value="Pp3c23_21650V3.5"/>
    <property type="gene ID" value="Pp3c23_21650"/>
</dbReference>
<feature type="transmembrane region" description="Helical" evidence="1">
    <location>
        <begin position="20"/>
        <end position="39"/>
    </location>
</feature>
<accession>A0A2K1IKA9</accession>
<evidence type="ECO:0000256" key="1">
    <source>
        <dbReference type="SAM" id="Phobius"/>
    </source>
</evidence>
<dbReference type="Gramene" id="Pp3c23_21650V3.4">
    <property type="protein sequence ID" value="Pp3c23_21650V3.4"/>
    <property type="gene ID" value="Pp3c23_21650"/>
</dbReference>
<reference evidence="2 4" key="2">
    <citation type="journal article" date="2018" name="Plant J.">
        <title>The Physcomitrella patens chromosome-scale assembly reveals moss genome structure and evolution.</title>
        <authorList>
            <person name="Lang D."/>
            <person name="Ullrich K.K."/>
            <person name="Murat F."/>
            <person name="Fuchs J."/>
            <person name="Jenkins J."/>
            <person name="Haas F.B."/>
            <person name="Piednoel M."/>
            <person name="Gundlach H."/>
            <person name="Van Bel M."/>
            <person name="Meyberg R."/>
            <person name="Vives C."/>
            <person name="Morata J."/>
            <person name="Symeonidi A."/>
            <person name="Hiss M."/>
            <person name="Muchero W."/>
            <person name="Kamisugi Y."/>
            <person name="Saleh O."/>
            <person name="Blanc G."/>
            <person name="Decker E.L."/>
            <person name="van Gessel N."/>
            <person name="Grimwood J."/>
            <person name="Hayes R.D."/>
            <person name="Graham S.W."/>
            <person name="Gunter L.E."/>
            <person name="McDaniel S.F."/>
            <person name="Hoernstein S.N.W."/>
            <person name="Larsson A."/>
            <person name="Li F.W."/>
            <person name="Perroud P.F."/>
            <person name="Phillips J."/>
            <person name="Ranjan P."/>
            <person name="Rokshar D.S."/>
            <person name="Rothfels C.J."/>
            <person name="Schneider L."/>
            <person name="Shu S."/>
            <person name="Stevenson D.W."/>
            <person name="Thummler F."/>
            <person name="Tillich M."/>
            <person name="Villarreal Aguilar J.C."/>
            <person name="Widiez T."/>
            <person name="Wong G.K."/>
            <person name="Wymore A."/>
            <person name="Zhang Y."/>
            <person name="Zimmer A.D."/>
            <person name="Quatrano R.S."/>
            <person name="Mayer K.F.X."/>
            <person name="Goodstein D."/>
            <person name="Casacuberta J.M."/>
            <person name="Vandepoele K."/>
            <person name="Reski R."/>
            <person name="Cuming A.C."/>
            <person name="Tuskan G.A."/>
            <person name="Maumus F."/>
            <person name="Salse J."/>
            <person name="Schmutz J."/>
            <person name="Rensing S.A."/>
        </authorList>
    </citation>
    <scope>NUCLEOTIDE SEQUENCE [LARGE SCALE GENOMIC DNA]</scope>
    <source>
        <strain evidence="3 4">cv. Gransden 2004</strain>
    </source>
</reference>
<dbReference type="EnsemblPlants" id="Pp3c23_21650V3.2">
    <property type="protein sequence ID" value="Pp3c23_21650V3.2"/>
    <property type="gene ID" value="Pp3c23_21650"/>
</dbReference>
<dbReference type="PaxDb" id="3218-PP1S335_32V6.1"/>
<dbReference type="EMBL" id="ABEU02000023">
    <property type="protein sequence ID" value="PNR29703.1"/>
    <property type="molecule type" value="Genomic_DNA"/>
</dbReference>